<dbReference type="EMBL" id="CP010836">
    <property type="protein sequence ID" value="AJP71312.1"/>
    <property type="molecule type" value="Genomic_DNA"/>
</dbReference>
<dbReference type="Pfam" id="PF01618">
    <property type="entry name" value="MotA_ExbB"/>
    <property type="match status" value="1"/>
</dbReference>
<keyword evidence="2" id="KW-1003">Cell membrane</keyword>
<comment type="similarity">
    <text evidence="6">Belongs to the exbB/tolQ family.</text>
</comment>
<organism evidence="9 10">
    <name type="scientific">Sphingomonas hengshuiensis</name>
    <dbReference type="NCBI Taxonomy" id="1609977"/>
    <lineage>
        <taxon>Bacteria</taxon>
        <taxon>Pseudomonadati</taxon>
        <taxon>Pseudomonadota</taxon>
        <taxon>Alphaproteobacteria</taxon>
        <taxon>Sphingomonadales</taxon>
        <taxon>Sphingomonadaceae</taxon>
        <taxon>Sphingomonas</taxon>
    </lineage>
</organism>
<evidence type="ECO:0000256" key="7">
    <source>
        <dbReference type="SAM" id="Phobius"/>
    </source>
</evidence>
<evidence type="ECO:0000259" key="8">
    <source>
        <dbReference type="Pfam" id="PF01618"/>
    </source>
</evidence>
<evidence type="ECO:0000313" key="9">
    <source>
        <dbReference type="EMBL" id="AJP71312.1"/>
    </source>
</evidence>
<keyword evidence="6" id="KW-0813">Transport</keyword>
<evidence type="ECO:0000256" key="1">
    <source>
        <dbReference type="ARBA" id="ARBA00004651"/>
    </source>
</evidence>
<evidence type="ECO:0000256" key="6">
    <source>
        <dbReference type="RuleBase" id="RU004057"/>
    </source>
</evidence>
<protein>
    <recommendedName>
        <fullName evidence="8">MotA/TolQ/ExbB proton channel domain-containing protein</fullName>
    </recommendedName>
</protein>
<evidence type="ECO:0000256" key="2">
    <source>
        <dbReference type="ARBA" id="ARBA00022475"/>
    </source>
</evidence>
<reference evidence="9 10" key="2">
    <citation type="submission" date="2015-02" db="EMBL/GenBank/DDBJ databases">
        <title>The complete genome of Sphingomonas hengshuiensis sp. WHSC-8 isolated from soil of Hengshui Lake.</title>
        <authorList>
            <person name="Wei S."/>
            <person name="Guo J."/>
            <person name="Su C."/>
            <person name="Wu R."/>
            <person name="Zhang Z."/>
            <person name="Liang K."/>
            <person name="Li H."/>
            <person name="Wang T."/>
            <person name="Liu H."/>
            <person name="Zhang C."/>
            <person name="Li Z."/>
            <person name="Wang Q."/>
            <person name="Meng J."/>
        </authorList>
    </citation>
    <scope>NUCLEOTIDE SEQUENCE [LARGE SCALE GENOMIC DNA]</scope>
    <source>
        <strain evidence="9 10">WHSC-8</strain>
    </source>
</reference>
<keyword evidence="4 7" id="KW-1133">Transmembrane helix</keyword>
<reference evidence="9 10" key="1">
    <citation type="journal article" date="2015" name="Int. J. Syst. Evol. Microbiol.">
        <title>Sphingomonas hengshuiensis sp. nov., isolated from lake wetland.</title>
        <authorList>
            <person name="Wei S."/>
            <person name="Wang T."/>
            <person name="Liu H."/>
            <person name="Zhang C."/>
            <person name="Guo J."/>
            <person name="Wang Q."/>
            <person name="Liang K."/>
            <person name="Zhang Z."/>
        </authorList>
    </citation>
    <scope>NUCLEOTIDE SEQUENCE [LARGE SCALE GENOMIC DNA]</scope>
    <source>
        <strain evidence="9 10">WHSC-8</strain>
    </source>
</reference>
<dbReference type="PANTHER" id="PTHR30625">
    <property type="entry name" value="PROTEIN TOLQ"/>
    <property type="match status" value="1"/>
</dbReference>
<accession>A0A7U4J6T8</accession>
<dbReference type="InterPro" id="IPR002898">
    <property type="entry name" value="MotA_ExbB_proton_chnl"/>
</dbReference>
<gene>
    <name evidence="9" type="ORF">TS85_05245</name>
</gene>
<dbReference type="PANTHER" id="PTHR30625:SF3">
    <property type="entry name" value="TOL-PAL SYSTEM PROTEIN TOLQ"/>
    <property type="match status" value="1"/>
</dbReference>
<evidence type="ECO:0000256" key="5">
    <source>
        <dbReference type="ARBA" id="ARBA00023136"/>
    </source>
</evidence>
<dbReference type="AlphaFoldDB" id="A0A7U4J6T8"/>
<evidence type="ECO:0000313" key="10">
    <source>
        <dbReference type="Proteomes" id="UP000032300"/>
    </source>
</evidence>
<feature type="transmembrane region" description="Helical" evidence="7">
    <location>
        <begin position="130"/>
        <end position="150"/>
    </location>
</feature>
<dbReference type="RefSeq" id="WP_044330848.1">
    <property type="nucleotide sequence ID" value="NZ_CP010836.1"/>
</dbReference>
<keyword evidence="5 7" id="KW-0472">Membrane</keyword>
<dbReference type="InterPro" id="IPR050790">
    <property type="entry name" value="ExbB/TolQ_transport"/>
</dbReference>
<evidence type="ECO:0000256" key="3">
    <source>
        <dbReference type="ARBA" id="ARBA00022692"/>
    </source>
</evidence>
<keyword evidence="6" id="KW-0653">Protein transport</keyword>
<dbReference type="GO" id="GO:0005886">
    <property type="term" value="C:plasma membrane"/>
    <property type="evidence" value="ECO:0007669"/>
    <property type="project" value="UniProtKB-SubCell"/>
</dbReference>
<feature type="domain" description="MotA/TolQ/ExbB proton channel" evidence="8">
    <location>
        <begin position="66"/>
        <end position="151"/>
    </location>
</feature>
<feature type="transmembrane region" description="Helical" evidence="7">
    <location>
        <begin position="14"/>
        <end position="37"/>
    </location>
</feature>
<name>A0A7U4J6T8_9SPHN</name>
<keyword evidence="3 7" id="KW-0812">Transmembrane</keyword>
<proteinExistence type="inferred from homology"/>
<evidence type="ECO:0000256" key="4">
    <source>
        <dbReference type="ARBA" id="ARBA00022989"/>
    </source>
</evidence>
<keyword evidence="10" id="KW-1185">Reference proteome</keyword>
<sequence length="179" mass="19163">MWAKDALAAISDLLFLPVVIGLLGVVAWTALATGLFVRSYVGRLRGRRPARDRYRAAIDSGLTGNAHDDELAIEEVVARAESDAARSLNTVRFAIRVGPSLGLMGTLIPMATALSGLAKGDLQMLASNMVIAFSSTVVGLAVGVVAYLIAMVREGWARSDLDAVRFHAERALRREEDKA</sequence>
<comment type="subcellular location">
    <subcellularLocation>
        <location evidence="1">Cell membrane</location>
        <topology evidence="1">Multi-pass membrane protein</topology>
    </subcellularLocation>
    <subcellularLocation>
        <location evidence="6">Membrane</location>
        <topology evidence="6">Multi-pass membrane protein</topology>
    </subcellularLocation>
</comment>
<dbReference type="OrthoDB" id="3178152at2"/>
<dbReference type="GO" id="GO:0017038">
    <property type="term" value="P:protein import"/>
    <property type="evidence" value="ECO:0007669"/>
    <property type="project" value="TreeGrafter"/>
</dbReference>
<dbReference type="Proteomes" id="UP000032300">
    <property type="component" value="Chromosome"/>
</dbReference>
<dbReference type="KEGG" id="sphi:TS85_05245"/>
<feature type="transmembrane region" description="Helical" evidence="7">
    <location>
        <begin position="93"/>
        <end position="118"/>
    </location>
</feature>